<keyword evidence="10" id="KW-0067">ATP-binding</keyword>
<dbReference type="InterPro" id="IPR037239">
    <property type="entry name" value="OSBP_sf"/>
</dbReference>
<dbReference type="PROSITE" id="PS00933">
    <property type="entry name" value="FGGY_KINASES_1"/>
    <property type="match status" value="1"/>
</dbReference>
<organism evidence="18 19">
    <name type="scientific">Thamnidium elegans</name>
    <dbReference type="NCBI Taxonomy" id="101142"/>
    <lineage>
        <taxon>Eukaryota</taxon>
        <taxon>Fungi</taxon>
        <taxon>Fungi incertae sedis</taxon>
        <taxon>Mucoromycota</taxon>
        <taxon>Mucoromycotina</taxon>
        <taxon>Mucoromycetes</taxon>
        <taxon>Mucorales</taxon>
        <taxon>Mucorineae</taxon>
        <taxon>Mucoraceae</taxon>
        <taxon>Thamnidium</taxon>
    </lineage>
</organism>
<proteinExistence type="inferred from homology"/>
<dbReference type="GO" id="GO:0120009">
    <property type="term" value="P:intermembrane lipid transfer"/>
    <property type="evidence" value="ECO:0007669"/>
    <property type="project" value="UniProtKB-ARBA"/>
</dbReference>
<keyword evidence="9" id="KW-0319">Glycerol metabolism</keyword>
<protein>
    <recommendedName>
        <fullName evidence="15">Probable glycerol kinase</fullName>
        <ecNumber evidence="4">2.7.1.30</ecNumber>
    </recommendedName>
    <alternativeName>
        <fullName evidence="13">ATP:glycerol 3-phosphotransferase</fullName>
    </alternativeName>
</protein>
<dbReference type="GO" id="GO:0008289">
    <property type="term" value="F:lipid binding"/>
    <property type="evidence" value="ECO:0007669"/>
    <property type="project" value="UniProtKB-KW"/>
</dbReference>
<dbReference type="Pfam" id="PF01237">
    <property type="entry name" value="Oxysterol_BP"/>
    <property type="match status" value="1"/>
</dbReference>
<dbReference type="InterPro" id="IPR000648">
    <property type="entry name" value="Oxysterol-bd"/>
</dbReference>
<evidence type="ECO:0000256" key="11">
    <source>
        <dbReference type="ARBA" id="ARBA00023055"/>
    </source>
</evidence>
<evidence type="ECO:0000256" key="8">
    <source>
        <dbReference type="ARBA" id="ARBA00022777"/>
    </source>
</evidence>
<dbReference type="SUPFAM" id="SSF50729">
    <property type="entry name" value="PH domain-like"/>
    <property type="match status" value="1"/>
</dbReference>
<evidence type="ECO:0000313" key="19">
    <source>
        <dbReference type="Proteomes" id="UP000613177"/>
    </source>
</evidence>
<dbReference type="Gene3D" id="2.30.29.30">
    <property type="entry name" value="Pleckstrin-homology domain (PH domain)/Phosphotyrosine-binding domain (PTB)"/>
    <property type="match status" value="1"/>
</dbReference>
<dbReference type="PROSITE" id="PS50003">
    <property type="entry name" value="PH_DOMAIN"/>
    <property type="match status" value="1"/>
</dbReference>
<keyword evidence="19" id="KW-1185">Reference proteome</keyword>
<dbReference type="InterPro" id="IPR041680">
    <property type="entry name" value="PH_8"/>
</dbReference>
<dbReference type="EMBL" id="JAEPRE010000038">
    <property type="protein sequence ID" value="KAG2235140.1"/>
    <property type="molecule type" value="Genomic_DNA"/>
</dbReference>
<dbReference type="UniPathway" id="UPA00618">
    <property type="reaction ID" value="UER00672"/>
</dbReference>
<feature type="domain" description="PH" evidence="17">
    <location>
        <begin position="20"/>
        <end position="112"/>
    </location>
</feature>
<dbReference type="FunFam" id="3.30.420.40:FF:000177">
    <property type="entry name" value="Glycerol kinase"/>
    <property type="match status" value="1"/>
</dbReference>
<dbReference type="GO" id="GO:0006641">
    <property type="term" value="P:triglyceride metabolic process"/>
    <property type="evidence" value="ECO:0007669"/>
    <property type="project" value="TreeGrafter"/>
</dbReference>
<comment type="catalytic activity">
    <reaction evidence="14">
        <text>glycerol + ATP = sn-glycerol 3-phosphate + ADP + H(+)</text>
        <dbReference type="Rhea" id="RHEA:21644"/>
        <dbReference type="ChEBI" id="CHEBI:15378"/>
        <dbReference type="ChEBI" id="CHEBI:17754"/>
        <dbReference type="ChEBI" id="CHEBI:30616"/>
        <dbReference type="ChEBI" id="CHEBI:57597"/>
        <dbReference type="ChEBI" id="CHEBI:456216"/>
        <dbReference type="EC" id="2.7.1.30"/>
    </reaction>
</comment>
<dbReference type="InterPro" id="IPR042018">
    <property type="entry name" value="GK1-3_metazoan-type"/>
</dbReference>
<dbReference type="GO" id="GO:0046167">
    <property type="term" value="P:glycerol-3-phosphate biosynthetic process"/>
    <property type="evidence" value="ECO:0007669"/>
    <property type="project" value="TreeGrafter"/>
</dbReference>
<sequence length="1221" mass="137418">MLILDVTTDEEQDDEALALDYDMSGWLLKKRRKKMQGWAKRWFELSSTGVLSYSVKKGGTRRGSIQTLFATISVSHKQRIIHLDSGTTIFHLRALSITEFDQWLNCIRDKRANNIVWEENEDVTQSAISLTSERFQIDHHQTIINALNDLDIELKSLSKLVSKEFNNQEHLLLASPTTTTTTTTITTTDFSTCSPPPLSHSSSSSIKLRFPFKRATSSTSTLDDYHSKPNPPSTTVILEKVSQSIKLMTGYREKLVNAYNQSVNTLDIPGRTGTGFTSHRSGSFYSYGGISDTFFDAEDFTISGEEEDELLIAVDSEDEELSPRKLNLSKDLISRRTTLPHTVAIKKLSIISLLRKFIGKDLSNIPLPIMLNEPLNLLQRLCEELEYSELLDQAAIQSSSMDRLMYVTAFAISGYASTHYRLGRKPFNPLLTETYECVRPDKGFRFISEKVSHVPNTMACHATSKNFEFRQSFSGEVKFWGQSMDLYAKGQGHISLRGHQDQFTYTKPISSSKNLVAGVKYIEHVGEMRVNNHHTGEYAIVNFKESKSGGGFFSSGSNVMDRNNIQVKFFDCQGSLIKEVEGKWNDTLSEVVGPDQYTVIWRSKPPTVLDPQDYYGFTQFAMELNEITSVEKDKLPITDSRYRKDQGLFENGMVSIAEDEKLRVEQLQRDRKRQNQNAIPLWFEKKEDKYHPDGESWQYKGGYWETRNTGLWPKETFIGAVDQGTTSSRFLIFDNEGSLVTFHQVELPQSNPKQGWLEHDPLDILNTVLECIDKTIHRFELMGYNVKDIKGIGVTNQRESAVAWNKKTGEPLRNTIVWSDVRTDELVHKLNKRDNANIVKDLSGLDLASYFTAVKIRWMLDHDEQVKEAIKENNACFGTVDSWLIYKLSGGTSHVTDVTNASRTLLMNLKTLQWDDELLKFFDIPKSVLPKLCSSSEIYGKVKLGISLDGIPIAGCLGDQQAALLGQKCFENGEAKCTFGTGAFMLFNTGTKPVTSSHGLITTVAFKLGKDEPAIYALEGSMAVAGSSLRWLRDNLRLIKTMEEVSDLAEHVPDTGGVYFVTAFSGLFAPYWRDDARGTMIGLTSYTNKHHLARATLESMSFQSRAILESMNQDAGTPLKVLKVDGGVSNSNIAMQIESDLLGITVHRPSMRETTAFGTAIAAGLAVGVWKSVHELDGVNEKDITTFTPNMTETEREDRYNVWKKAVESSLHWTDDVEDNL</sequence>
<dbReference type="InterPro" id="IPR018484">
    <property type="entry name" value="FGGY_N"/>
</dbReference>
<dbReference type="GO" id="GO:0005524">
    <property type="term" value="F:ATP binding"/>
    <property type="evidence" value="ECO:0007669"/>
    <property type="project" value="UniProtKB-KW"/>
</dbReference>
<evidence type="ECO:0000256" key="2">
    <source>
        <dbReference type="ARBA" id="ARBA00008842"/>
    </source>
</evidence>
<evidence type="ECO:0000256" key="15">
    <source>
        <dbReference type="ARBA" id="ARBA00071571"/>
    </source>
</evidence>
<gene>
    <name evidence="18" type="ORF">INT48_006521</name>
</gene>
<evidence type="ECO:0000256" key="12">
    <source>
        <dbReference type="ARBA" id="ARBA00023121"/>
    </source>
</evidence>
<reference evidence="18" key="1">
    <citation type="submission" date="2021-01" db="EMBL/GenBank/DDBJ databases">
        <title>Metabolic potential, ecology and presence of endohyphal bacteria is reflected in genomic diversity of Mucoromycotina.</title>
        <authorList>
            <person name="Muszewska A."/>
            <person name="Okrasinska A."/>
            <person name="Steczkiewicz K."/>
            <person name="Drgas O."/>
            <person name="Orlowska M."/>
            <person name="Perlinska-Lenart U."/>
            <person name="Aleksandrzak-Piekarczyk T."/>
            <person name="Szatraj K."/>
            <person name="Zielenkiewicz U."/>
            <person name="Pilsyk S."/>
            <person name="Malc E."/>
            <person name="Mieczkowski P."/>
            <person name="Kruszewska J.S."/>
            <person name="Biernat P."/>
            <person name="Pawlowska J."/>
        </authorList>
    </citation>
    <scope>NUCLEOTIDE SEQUENCE</scope>
    <source>
        <strain evidence="18">WA0000018081</strain>
    </source>
</reference>
<dbReference type="EC" id="2.7.1.30" evidence="4"/>
<comment type="caution">
    <text evidence="18">The sequence shown here is derived from an EMBL/GenBank/DDBJ whole genome shotgun (WGS) entry which is preliminary data.</text>
</comment>
<evidence type="ECO:0000313" key="18">
    <source>
        <dbReference type="EMBL" id="KAG2235140.1"/>
    </source>
</evidence>
<dbReference type="CDD" id="cd07792">
    <property type="entry name" value="ASKHA_NBD_FGGY_GK1-3-like"/>
    <property type="match status" value="1"/>
</dbReference>
<evidence type="ECO:0000259" key="17">
    <source>
        <dbReference type="PROSITE" id="PS50003"/>
    </source>
</evidence>
<keyword evidence="12" id="KW-0446">Lipid-binding</keyword>
<dbReference type="AlphaFoldDB" id="A0A8H7SVC0"/>
<dbReference type="InterPro" id="IPR011993">
    <property type="entry name" value="PH-like_dom_sf"/>
</dbReference>
<evidence type="ECO:0000256" key="5">
    <source>
        <dbReference type="ARBA" id="ARBA00022448"/>
    </source>
</evidence>
<comment type="pathway">
    <text evidence="1">Polyol metabolism; glycerol degradation via glycerol kinase pathway; sn-glycerol 3-phosphate from glycerol: step 1/1.</text>
</comment>
<comment type="similarity">
    <text evidence="2">Belongs to the OSBP family.</text>
</comment>
<dbReference type="Pfam" id="PF15409">
    <property type="entry name" value="PH_8"/>
    <property type="match status" value="1"/>
</dbReference>
<evidence type="ECO:0000256" key="9">
    <source>
        <dbReference type="ARBA" id="ARBA00022798"/>
    </source>
</evidence>
<evidence type="ECO:0000256" key="16">
    <source>
        <dbReference type="RuleBase" id="RU003733"/>
    </source>
</evidence>
<evidence type="ECO:0000256" key="3">
    <source>
        <dbReference type="ARBA" id="ARBA00009156"/>
    </source>
</evidence>
<dbReference type="PANTHER" id="PTHR10196">
    <property type="entry name" value="SUGAR KINASE"/>
    <property type="match status" value="1"/>
</dbReference>
<dbReference type="GO" id="GO:0004370">
    <property type="term" value="F:glycerol kinase activity"/>
    <property type="evidence" value="ECO:0007669"/>
    <property type="project" value="UniProtKB-EC"/>
</dbReference>
<evidence type="ECO:0000256" key="4">
    <source>
        <dbReference type="ARBA" id="ARBA00012099"/>
    </source>
</evidence>
<keyword evidence="7" id="KW-0547">Nucleotide-binding</keyword>
<name>A0A8H7SVC0_9FUNG</name>
<dbReference type="GO" id="GO:0019563">
    <property type="term" value="P:glycerol catabolic process"/>
    <property type="evidence" value="ECO:0007669"/>
    <property type="project" value="UniProtKB-UniPathway"/>
</dbReference>
<dbReference type="PANTHER" id="PTHR10196:SF69">
    <property type="entry name" value="GLYCEROL KINASE"/>
    <property type="match status" value="1"/>
</dbReference>
<dbReference type="GO" id="GO:0005739">
    <property type="term" value="C:mitochondrion"/>
    <property type="evidence" value="ECO:0007669"/>
    <property type="project" value="TreeGrafter"/>
</dbReference>
<dbReference type="SUPFAM" id="SSF53067">
    <property type="entry name" value="Actin-like ATPase domain"/>
    <property type="match status" value="2"/>
</dbReference>
<dbReference type="InterPro" id="IPR018485">
    <property type="entry name" value="FGGY_C"/>
</dbReference>
<dbReference type="Pfam" id="PF00370">
    <property type="entry name" value="FGGY_N"/>
    <property type="match status" value="1"/>
</dbReference>
<dbReference type="InterPro" id="IPR043129">
    <property type="entry name" value="ATPase_NBD"/>
</dbReference>
<dbReference type="PROSITE" id="PS00445">
    <property type="entry name" value="FGGY_KINASES_2"/>
    <property type="match status" value="1"/>
</dbReference>
<dbReference type="InterPro" id="IPR001849">
    <property type="entry name" value="PH_domain"/>
</dbReference>
<dbReference type="InterPro" id="IPR018483">
    <property type="entry name" value="Carb_kinase_FGGY_CS"/>
</dbReference>
<dbReference type="FunFam" id="3.30.420.40:FF:000108">
    <property type="entry name" value="Glycerol kinase, glycosomal"/>
    <property type="match status" value="1"/>
</dbReference>
<evidence type="ECO:0000256" key="10">
    <source>
        <dbReference type="ARBA" id="ARBA00022840"/>
    </source>
</evidence>
<accession>A0A8H7SVC0</accession>
<evidence type="ECO:0000256" key="14">
    <source>
        <dbReference type="ARBA" id="ARBA00052101"/>
    </source>
</evidence>
<keyword evidence="11" id="KW-0445">Lipid transport</keyword>
<keyword evidence="6 16" id="KW-0808">Transferase</keyword>
<keyword evidence="5" id="KW-0813">Transport</keyword>
<evidence type="ECO:0000256" key="6">
    <source>
        <dbReference type="ARBA" id="ARBA00022679"/>
    </source>
</evidence>
<dbReference type="Gene3D" id="2.40.160.120">
    <property type="match status" value="1"/>
</dbReference>
<dbReference type="Pfam" id="PF02782">
    <property type="entry name" value="FGGY_C"/>
    <property type="match status" value="1"/>
</dbReference>
<comment type="similarity">
    <text evidence="3 16">Belongs to the FGGY kinase family.</text>
</comment>
<dbReference type="NCBIfam" id="TIGR01311">
    <property type="entry name" value="glycerol_kin"/>
    <property type="match status" value="1"/>
</dbReference>
<dbReference type="Gene3D" id="3.30.420.40">
    <property type="match status" value="2"/>
</dbReference>
<dbReference type="InterPro" id="IPR005999">
    <property type="entry name" value="Glycerol_kin"/>
</dbReference>
<evidence type="ECO:0000256" key="1">
    <source>
        <dbReference type="ARBA" id="ARBA00005190"/>
    </source>
</evidence>
<dbReference type="Proteomes" id="UP000613177">
    <property type="component" value="Unassembled WGS sequence"/>
</dbReference>
<dbReference type="FunFam" id="2.40.160.120:FF:000001">
    <property type="entry name" value="Oxysterol-binding protein"/>
    <property type="match status" value="1"/>
</dbReference>
<dbReference type="SMART" id="SM00233">
    <property type="entry name" value="PH"/>
    <property type="match status" value="1"/>
</dbReference>
<keyword evidence="8 16" id="KW-0418">Kinase</keyword>
<evidence type="ECO:0000256" key="13">
    <source>
        <dbReference type="ARBA" id="ARBA00043149"/>
    </source>
</evidence>
<dbReference type="NCBIfam" id="NF000756">
    <property type="entry name" value="PRK00047.1"/>
    <property type="match status" value="1"/>
</dbReference>
<evidence type="ECO:0000256" key="7">
    <source>
        <dbReference type="ARBA" id="ARBA00022741"/>
    </source>
</evidence>
<dbReference type="SUPFAM" id="SSF144000">
    <property type="entry name" value="Oxysterol-binding protein-like"/>
    <property type="match status" value="1"/>
</dbReference>